<name>A0A2P5DI79_PARAD</name>
<reference evidence="2" key="1">
    <citation type="submission" date="2016-06" db="EMBL/GenBank/DDBJ databases">
        <title>Parallel loss of symbiosis genes in relatives of nitrogen-fixing non-legume Parasponia.</title>
        <authorList>
            <person name="Van Velzen R."/>
            <person name="Holmer R."/>
            <person name="Bu F."/>
            <person name="Rutten L."/>
            <person name="Van Zeijl A."/>
            <person name="Liu W."/>
            <person name="Santuari L."/>
            <person name="Cao Q."/>
            <person name="Sharma T."/>
            <person name="Shen D."/>
            <person name="Roswanjaya Y."/>
            <person name="Wardhani T."/>
            <person name="Kalhor M.S."/>
            <person name="Jansen J."/>
            <person name="Van den Hoogen J."/>
            <person name="Gungor B."/>
            <person name="Hartog M."/>
            <person name="Hontelez J."/>
            <person name="Verver J."/>
            <person name="Yang W.-C."/>
            <person name="Schijlen E."/>
            <person name="Repin R."/>
            <person name="Schilthuizen M."/>
            <person name="Schranz E."/>
            <person name="Heidstra R."/>
            <person name="Miyata K."/>
            <person name="Fedorova E."/>
            <person name="Kohlen W."/>
            <person name="Bisseling T."/>
            <person name="Smit S."/>
            <person name="Geurts R."/>
        </authorList>
    </citation>
    <scope>NUCLEOTIDE SEQUENCE [LARGE SCALE GENOMIC DNA]</scope>
    <source>
        <strain evidence="2">cv. WU1-14</strain>
    </source>
</reference>
<comment type="caution">
    <text evidence="1">The sequence shown here is derived from an EMBL/GenBank/DDBJ whole genome shotgun (WGS) entry which is preliminary data.</text>
</comment>
<gene>
    <name evidence="1" type="ORF">PanWU01x14_061440</name>
</gene>
<evidence type="ECO:0000313" key="2">
    <source>
        <dbReference type="Proteomes" id="UP000237105"/>
    </source>
</evidence>
<feature type="non-terminal residue" evidence="1">
    <location>
        <position position="1"/>
    </location>
</feature>
<dbReference type="AlphaFoldDB" id="A0A2P5DI79"/>
<accession>A0A2P5DI79</accession>
<sequence length="110" mass="13189">LFNQCVRAYLQTDFEYFIRNISEYLRKAGLERWARSHFVTKRFNIMTSNISESLNSTLRYAKELSITSMLEHIRQMLQNWFHDPRIAAAYTKTKLTTWAEAELRDQRHVA</sequence>
<dbReference type="STRING" id="3476.A0A2P5DI79"/>
<protein>
    <submittedName>
        <fullName evidence="1">Uncharacterized protein</fullName>
    </submittedName>
</protein>
<evidence type="ECO:0000313" key="1">
    <source>
        <dbReference type="EMBL" id="PON72994.1"/>
    </source>
</evidence>
<proteinExistence type="predicted"/>
<dbReference type="EMBL" id="JXTB01000036">
    <property type="protein sequence ID" value="PON72994.1"/>
    <property type="molecule type" value="Genomic_DNA"/>
</dbReference>
<dbReference type="OrthoDB" id="1895098at2759"/>
<keyword evidence="2" id="KW-1185">Reference proteome</keyword>
<organism evidence="1 2">
    <name type="scientific">Parasponia andersonii</name>
    <name type="common">Sponia andersonii</name>
    <dbReference type="NCBI Taxonomy" id="3476"/>
    <lineage>
        <taxon>Eukaryota</taxon>
        <taxon>Viridiplantae</taxon>
        <taxon>Streptophyta</taxon>
        <taxon>Embryophyta</taxon>
        <taxon>Tracheophyta</taxon>
        <taxon>Spermatophyta</taxon>
        <taxon>Magnoliopsida</taxon>
        <taxon>eudicotyledons</taxon>
        <taxon>Gunneridae</taxon>
        <taxon>Pentapetalae</taxon>
        <taxon>rosids</taxon>
        <taxon>fabids</taxon>
        <taxon>Rosales</taxon>
        <taxon>Cannabaceae</taxon>
        <taxon>Parasponia</taxon>
    </lineage>
</organism>
<dbReference type="Proteomes" id="UP000237105">
    <property type="component" value="Unassembled WGS sequence"/>
</dbReference>